<dbReference type="Pfam" id="PF00436">
    <property type="entry name" value="SSB"/>
    <property type="match status" value="1"/>
</dbReference>
<dbReference type="HAMAP" id="MF_00984">
    <property type="entry name" value="SSB"/>
    <property type="match status" value="1"/>
</dbReference>
<reference evidence="5" key="2">
    <citation type="submission" date="2011-10" db="EMBL/GenBank/DDBJ databases">
        <title>The Genome Sequence of Granulicatella elegans ATCC 700633.</title>
        <authorList>
            <consortium name="The Broad Institute Genome Sequencing Platform"/>
            <consortium name="The Broad Institute Genome Sequencing Center for Infectious Disease"/>
            <person name="Earl A."/>
            <person name="Ward D."/>
            <person name="Feldgarden M."/>
            <person name="Gevers D."/>
            <person name="Sibley C.D."/>
            <person name="Field T.R."/>
            <person name="Grinwis M."/>
            <person name="Eshaghurshan C.S."/>
            <person name="Surette M.G."/>
            <person name="Young S.K."/>
            <person name="Zeng Q."/>
            <person name="Gargeya S."/>
            <person name="Fitzgerald M."/>
            <person name="Haas B."/>
            <person name="Abouelleil A."/>
            <person name="Alvarado L."/>
            <person name="Arachchi H.M."/>
            <person name="Berlin A."/>
            <person name="Brown A."/>
            <person name="Chapman S.B."/>
            <person name="Chen Z."/>
            <person name="Dunbar C."/>
            <person name="Freedman E."/>
            <person name="Gearin G."/>
            <person name="Goldberg J."/>
            <person name="Griggs A."/>
            <person name="Gujja S."/>
            <person name="Heiman D."/>
            <person name="Howarth C."/>
            <person name="Larson L."/>
            <person name="Lui A."/>
            <person name="MacDonald P.J.P."/>
            <person name="Montmayeur A."/>
            <person name="Murphy C."/>
            <person name="Neiman D."/>
            <person name="Pearson M."/>
            <person name="Priest M."/>
            <person name="Roberts A."/>
            <person name="Saif S."/>
            <person name="Shea T."/>
            <person name="Shenoy N."/>
            <person name="Sisk P."/>
            <person name="Stolte C."/>
            <person name="Sykes S."/>
            <person name="Wortman J."/>
            <person name="Nusbaum C."/>
            <person name="Birren B."/>
        </authorList>
    </citation>
    <scope>NUCLEOTIDE SEQUENCE [LARGE SCALE GENOMIC DNA]</scope>
    <source>
        <strain evidence="5">ATCC 700633</strain>
    </source>
</reference>
<keyword evidence="2" id="KW-0235">DNA replication</keyword>
<protein>
    <recommendedName>
        <fullName evidence="2 3">Single-stranded DNA-binding protein</fullName>
        <shortName evidence="2">SSB</shortName>
    </recommendedName>
</protein>
<reference evidence="5" key="1">
    <citation type="submission" date="2009-09" db="EMBL/GenBank/DDBJ databases">
        <authorList>
            <consortium name="The Broad Institute Genome Sequencing Platform"/>
            <person name="Ward D."/>
            <person name="Feldgarden M."/>
            <person name="Earl A."/>
            <person name="Young S.K."/>
            <person name="Zeng Q."/>
            <person name="Koehrsen M."/>
            <person name="Alvarado L."/>
            <person name="Berlin A."/>
            <person name="Bochicchio J."/>
            <person name="Borenstein D."/>
            <person name="Chapman S.B."/>
            <person name="Chen Z."/>
            <person name="Engels R."/>
            <person name="Freedman E."/>
            <person name="Gellesch M."/>
            <person name="Goldberg J."/>
            <person name="Griggs A."/>
            <person name="Gujja S."/>
            <person name="Heilman E."/>
            <person name="Heiman D."/>
            <person name="Hepburn T."/>
            <person name="Howarth C."/>
            <person name="Jen D."/>
            <person name="Larson L."/>
            <person name="Lewis B."/>
            <person name="Mehta T."/>
            <person name="Park D."/>
            <person name="Pearson M."/>
            <person name="Roberts A."/>
            <person name="Saif S."/>
            <person name="Shea T."/>
            <person name="Shenoy N."/>
            <person name="Sisk P."/>
            <person name="Stolte C."/>
            <person name="Sykes S."/>
            <person name="Thomson T."/>
            <person name="Walk T."/>
            <person name="White J."/>
            <person name="Yandava C."/>
            <person name="Sibley C.D."/>
            <person name="Field T.R."/>
            <person name="Grinwis M."/>
            <person name="Eshaghurshan C.S."/>
            <person name="Surette M.G."/>
            <person name="Haas B."/>
            <person name="Nusbaum C."/>
            <person name="Birren B."/>
        </authorList>
    </citation>
    <scope>NUCLEOTIDE SEQUENCE [LARGE SCALE GENOMIC DNA]</scope>
    <source>
        <strain evidence="5">ATCC 700633</strain>
    </source>
</reference>
<evidence type="ECO:0000256" key="2">
    <source>
        <dbReference type="HAMAP-Rule" id="MF_00984"/>
    </source>
</evidence>
<dbReference type="PANTHER" id="PTHR10302">
    <property type="entry name" value="SINGLE-STRANDED DNA-BINDING PROTEIN"/>
    <property type="match status" value="1"/>
</dbReference>
<evidence type="ECO:0000256" key="3">
    <source>
        <dbReference type="RuleBase" id="RU000524"/>
    </source>
</evidence>
<name>D0BLJ2_9LACT</name>
<keyword evidence="6" id="KW-1185">Reference proteome</keyword>
<dbReference type="GO" id="GO:0003697">
    <property type="term" value="F:single-stranded DNA binding"/>
    <property type="evidence" value="ECO:0007669"/>
    <property type="project" value="UniProtKB-UniRule"/>
</dbReference>
<dbReference type="GO" id="GO:0006281">
    <property type="term" value="P:DNA repair"/>
    <property type="evidence" value="ECO:0007669"/>
    <property type="project" value="UniProtKB-UniRule"/>
</dbReference>
<dbReference type="RefSeq" id="WP_006703118.1">
    <property type="nucleotide sequence ID" value="NZ_KI391971.1"/>
</dbReference>
<evidence type="ECO:0000313" key="5">
    <source>
        <dbReference type="EMBL" id="EEW92857.1"/>
    </source>
</evidence>
<dbReference type="GO" id="GO:0006260">
    <property type="term" value="P:DNA replication"/>
    <property type="evidence" value="ECO:0007669"/>
    <property type="project" value="UniProtKB-UniRule"/>
</dbReference>
<dbReference type="HOGENOM" id="CLU_078758_6_2_9"/>
<evidence type="ECO:0000256" key="4">
    <source>
        <dbReference type="SAM" id="MobiDB-lite"/>
    </source>
</evidence>
<dbReference type="CDD" id="cd04496">
    <property type="entry name" value="SSB_OBF"/>
    <property type="match status" value="1"/>
</dbReference>
<organism evidence="5 6">
    <name type="scientific">Granulicatella elegans ATCC 700633</name>
    <dbReference type="NCBI Taxonomy" id="626369"/>
    <lineage>
        <taxon>Bacteria</taxon>
        <taxon>Bacillati</taxon>
        <taxon>Bacillota</taxon>
        <taxon>Bacilli</taxon>
        <taxon>Lactobacillales</taxon>
        <taxon>Carnobacteriaceae</taxon>
        <taxon>Granulicatella</taxon>
    </lineage>
</organism>
<proteinExistence type="inferred from homology"/>
<dbReference type="Gene3D" id="2.40.50.140">
    <property type="entry name" value="Nucleic acid-binding proteins"/>
    <property type="match status" value="1"/>
</dbReference>
<comment type="caution">
    <text evidence="5">The sequence shown here is derived from an EMBL/GenBank/DDBJ whole genome shotgun (WGS) entry which is preliminary data.</text>
</comment>
<dbReference type="OrthoDB" id="9809878at2"/>
<dbReference type="eggNOG" id="COG0629">
    <property type="taxonomic scope" value="Bacteria"/>
</dbReference>
<feature type="compositionally biased region" description="Low complexity" evidence="4">
    <location>
        <begin position="117"/>
        <end position="135"/>
    </location>
</feature>
<dbReference type="NCBIfam" id="TIGR00621">
    <property type="entry name" value="ssb"/>
    <property type="match status" value="1"/>
</dbReference>
<feature type="short sequence motif" description="Important for interaction with partner proteins" evidence="2">
    <location>
        <begin position="162"/>
        <end position="167"/>
    </location>
</feature>
<feature type="region of interest" description="Disordered" evidence="4">
    <location>
        <begin position="113"/>
        <end position="146"/>
    </location>
</feature>
<comment type="function">
    <text evidence="2">Plays an important role in DNA replication, recombination and repair. Binds to ssDNA and to an array of partner proteins to recruit them to their sites of action during DNA metabolism.</text>
</comment>
<keyword evidence="1 2" id="KW-0238">DNA-binding</keyword>
<keyword evidence="2" id="KW-0234">DNA repair</keyword>
<dbReference type="InterPro" id="IPR000424">
    <property type="entry name" value="Primosome_PriB/ssb"/>
</dbReference>
<dbReference type="InterPro" id="IPR011344">
    <property type="entry name" value="ssDNA-bd"/>
</dbReference>
<dbReference type="GO" id="GO:0006310">
    <property type="term" value="P:DNA recombination"/>
    <property type="evidence" value="ECO:0007669"/>
    <property type="project" value="UniProtKB-UniRule"/>
</dbReference>
<dbReference type="SUPFAM" id="SSF50249">
    <property type="entry name" value="Nucleic acid-binding proteins"/>
    <property type="match status" value="1"/>
</dbReference>
<dbReference type="PANTHER" id="PTHR10302:SF27">
    <property type="entry name" value="SINGLE-STRANDED DNA-BINDING PROTEIN"/>
    <property type="match status" value="1"/>
</dbReference>
<evidence type="ECO:0000313" key="6">
    <source>
        <dbReference type="Proteomes" id="UP000002939"/>
    </source>
</evidence>
<sequence>MINNVVLVGRLTRPVDLKYTPNGVAVGTFSIACERRYTNQQGTRETDFINCRVWRKSAENLAKFTRKGSLIGVEGHIETRSYENQQGQKVYVTEVVVDNFSFLESKNVTEQRPVNDSYNGYSQQNQYQSQGGFNSPSAPTSSFGNVPADPFLANGEAINISDDDLPF</sequence>
<dbReference type="Proteomes" id="UP000002939">
    <property type="component" value="Unassembled WGS sequence"/>
</dbReference>
<dbReference type="AlphaFoldDB" id="D0BLJ2"/>
<dbReference type="PROSITE" id="PS50935">
    <property type="entry name" value="SSB"/>
    <property type="match status" value="1"/>
</dbReference>
<keyword evidence="2" id="KW-0227">DNA damage</keyword>
<evidence type="ECO:0000256" key="1">
    <source>
        <dbReference type="ARBA" id="ARBA00023125"/>
    </source>
</evidence>
<comment type="subunit">
    <text evidence="2">Homotetramer.</text>
</comment>
<comment type="caution">
    <text evidence="2">Lacks conserved residue(s) required for the propagation of feature annotation.</text>
</comment>
<dbReference type="InterPro" id="IPR012340">
    <property type="entry name" value="NA-bd_OB-fold"/>
</dbReference>
<dbReference type="GO" id="GO:0009295">
    <property type="term" value="C:nucleoid"/>
    <property type="evidence" value="ECO:0007669"/>
    <property type="project" value="TreeGrafter"/>
</dbReference>
<accession>D0BLJ2</accession>
<dbReference type="STRING" id="626369.HMPREF0446_00845"/>
<gene>
    <name evidence="5" type="ORF">HMPREF0446_00845</name>
</gene>
<dbReference type="EMBL" id="ACRF02000016">
    <property type="protein sequence ID" value="EEW92857.1"/>
    <property type="molecule type" value="Genomic_DNA"/>
</dbReference>
<keyword evidence="2" id="KW-0233">DNA recombination</keyword>